<dbReference type="InterPro" id="IPR011250">
    <property type="entry name" value="OMP/PagP_B-barrel"/>
</dbReference>
<keyword evidence="2" id="KW-0732">Signal</keyword>
<feature type="domain" description="Outer membrane protein OmpA-like transmembrane" evidence="3">
    <location>
        <begin position="74"/>
        <end position="207"/>
    </location>
</feature>
<dbReference type="AlphaFoldDB" id="A0A426V8T7"/>
<organism evidence="4 5">
    <name type="scientific">Aquabacterium soli</name>
    <dbReference type="NCBI Taxonomy" id="2493092"/>
    <lineage>
        <taxon>Bacteria</taxon>
        <taxon>Pseudomonadati</taxon>
        <taxon>Pseudomonadota</taxon>
        <taxon>Betaproteobacteria</taxon>
        <taxon>Burkholderiales</taxon>
        <taxon>Aquabacterium</taxon>
    </lineage>
</organism>
<protein>
    <recommendedName>
        <fullName evidence="3">Outer membrane protein OmpA-like transmembrane domain-containing protein</fullName>
    </recommendedName>
</protein>
<evidence type="ECO:0000313" key="5">
    <source>
        <dbReference type="Proteomes" id="UP000269265"/>
    </source>
</evidence>
<feature type="signal peptide" evidence="2">
    <location>
        <begin position="1"/>
        <end position="47"/>
    </location>
</feature>
<dbReference type="EMBL" id="RSED01000012">
    <property type="protein sequence ID" value="RRS03325.1"/>
    <property type="molecule type" value="Genomic_DNA"/>
</dbReference>
<evidence type="ECO:0000256" key="1">
    <source>
        <dbReference type="ARBA" id="ARBA00004442"/>
    </source>
</evidence>
<proteinExistence type="predicted"/>
<evidence type="ECO:0000259" key="3">
    <source>
        <dbReference type="Pfam" id="PF01389"/>
    </source>
</evidence>
<keyword evidence="5" id="KW-1185">Reference proteome</keyword>
<gene>
    <name evidence="4" type="ORF">EIP75_15315</name>
</gene>
<dbReference type="InterPro" id="IPR000498">
    <property type="entry name" value="OmpA-like_TM_dom"/>
</dbReference>
<comment type="caution">
    <text evidence="4">The sequence shown here is derived from an EMBL/GenBank/DDBJ whole genome shotgun (WGS) entry which is preliminary data.</text>
</comment>
<comment type="subcellular location">
    <subcellularLocation>
        <location evidence="1">Cell outer membrane</location>
    </subcellularLocation>
</comment>
<accession>A0A426V8T7</accession>
<dbReference type="Pfam" id="PF01389">
    <property type="entry name" value="OmpA_membrane"/>
    <property type="match status" value="1"/>
</dbReference>
<feature type="chain" id="PRO_5019243075" description="Outer membrane protein OmpA-like transmembrane domain-containing protein" evidence="2">
    <location>
        <begin position="48"/>
        <end position="221"/>
    </location>
</feature>
<reference evidence="4 5" key="1">
    <citation type="submission" date="2018-12" db="EMBL/GenBank/DDBJ databases">
        <title>The whole draft genome of Aquabacterium sp. SJQ9.</title>
        <authorList>
            <person name="Sun L."/>
            <person name="Gao X."/>
            <person name="Chen W."/>
            <person name="Huang K."/>
        </authorList>
    </citation>
    <scope>NUCLEOTIDE SEQUENCE [LARGE SCALE GENOMIC DNA]</scope>
    <source>
        <strain evidence="4 5">SJQ9</strain>
    </source>
</reference>
<dbReference type="GO" id="GO:0009279">
    <property type="term" value="C:cell outer membrane"/>
    <property type="evidence" value="ECO:0007669"/>
    <property type="project" value="UniProtKB-SubCell"/>
</dbReference>
<dbReference type="Gene3D" id="2.40.160.20">
    <property type="match status" value="1"/>
</dbReference>
<dbReference type="SUPFAM" id="SSF56925">
    <property type="entry name" value="OMPA-like"/>
    <property type="match status" value="1"/>
</dbReference>
<dbReference type="Proteomes" id="UP000269265">
    <property type="component" value="Unassembled WGS sequence"/>
</dbReference>
<name>A0A426V8T7_9BURK</name>
<evidence type="ECO:0000256" key="2">
    <source>
        <dbReference type="SAM" id="SignalP"/>
    </source>
</evidence>
<evidence type="ECO:0000313" key="4">
    <source>
        <dbReference type="EMBL" id="RRS03325.1"/>
    </source>
</evidence>
<sequence length="221" mass="23987">MVPACSEFRQPSNTMKFQTSRIALSAKRVVYTATALAGLMAAAGAQAQWLKPGTVYGAANLAVLESGYECDGAVVCEHPRAGGKIFGGYRFTPNLAAEVSYFYLGNFKASEGPGTYAPTDPVSTKLRNSAVSLAIDWSNEVFQVMTTHVRFGLAVTRTNGTVVLANNTVEQVNQYATKPYLGLGLSYQFNPFIRFYSGYDVLRNKDNNHFHVLSMGVGIEN</sequence>